<dbReference type="Gene3D" id="2.60.120.1140">
    <property type="entry name" value="Protein of unknown function DUF192"/>
    <property type="match status" value="1"/>
</dbReference>
<dbReference type="InterPro" id="IPR003795">
    <property type="entry name" value="DUF192"/>
</dbReference>
<evidence type="ECO:0000313" key="1">
    <source>
        <dbReference type="EMBL" id="THE66684.1"/>
    </source>
</evidence>
<dbReference type="OrthoDB" id="6763at2157"/>
<dbReference type="AlphaFoldDB" id="A0A4S3TQK6"/>
<gene>
    <name evidence="1" type="ORF">D8Y22_00700</name>
</gene>
<dbReference type="PROSITE" id="PS51257">
    <property type="entry name" value="PROKAR_LIPOPROTEIN"/>
    <property type="match status" value="1"/>
</dbReference>
<dbReference type="PANTHER" id="PTHR37953">
    <property type="entry name" value="UPF0127 PROTEIN MJ1496"/>
    <property type="match status" value="1"/>
</dbReference>
<name>A0A4S3TQK6_9EURY</name>
<sequence>MTSQRYLRTDRRTMLAGLSTGLGLTAVAGCTGISDGDEATIADSDADDAEPPAHAEYESTDVRVTDPDGDELGEVTAAIADTSELQRTGLSDTETLPENRGMLFVYDSVEELTFSMPEMAFPIDILFADDAGVITSIYRARAPAPREDGTEQIYYGEGQYVLEVVYEWTADRDVQVGDSLEFEL</sequence>
<proteinExistence type="predicted"/>
<protein>
    <submittedName>
        <fullName evidence="1">DUF192 domain-containing protein</fullName>
    </submittedName>
</protein>
<accession>A0A4S3TQK6</accession>
<dbReference type="PANTHER" id="PTHR37953:SF1">
    <property type="entry name" value="UPF0127 PROTEIN MJ1496"/>
    <property type="match status" value="1"/>
</dbReference>
<organism evidence="1 2">
    <name type="scientific">Salinadaptatus halalkaliphilus</name>
    <dbReference type="NCBI Taxonomy" id="2419781"/>
    <lineage>
        <taxon>Archaea</taxon>
        <taxon>Methanobacteriati</taxon>
        <taxon>Methanobacteriota</taxon>
        <taxon>Stenosarchaea group</taxon>
        <taxon>Halobacteria</taxon>
        <taxon>Halobacteriales</taxon>
        <taxon>Natrialbaceae</taxon>
        <taxon>Salinadaptatus</taxon>
    </lineage>
</organism>
<dbReference type="Proteomes" id="UP000318864">
    <property type="component" value="Unassembled WGS sequence"/>
</dbReference>
<evidence type="ECO:0000313" key="2">
    <source>
        <dbReference type="Proteomes" id="UP000318864"/>
    </source>
</evidence>
<comment type="caution">
    <text evidence="1">The sequence shown here is derived from an EMBL/GenBank/DDBJ whole genome shotgun (WGS) entry which is preliminary data.</text>
</comment>
<dbReference type="EMBL" id="RBZW01000003">
    <property type="protein sequence ID" value="THE66684.1"/>
    <property type="molecule type" value="Genomic_DNA"/>
</dbReference>
<dbReference type="RefSeq" id="WP_141462639.1">
    <property type="nucleotide sequence ID" value="NZ_RBZW01000003.1"/>
</dbReference>
<dbReference type="Pfam" id="PF02643">
    <property type="entry name" value="DUF192"/>
    <property type="match status" value="1"/>
</dbReference>
<dbReference type="InterPro" id="IPR038695">
    <property type="entry name" value="Saro_0823-like_sf"/>
</dbReference>
<reference evidence="1 2" key="1">
    <citation type="submission" date="2018-10" db="EMBL/GenBank/DDBJ databases">
        <title>Natronolimnobius sp. XQ-INN 246 isolated from Inner Mongolia Autonomous Region of China.</title>
        <authorList>
            <person name="Xue Q."/>
        </authorList>
    </citation>
    <scope>NUCLEOTIDE SEQUENCE [LARGE SCALE GENOMIC DNA]</scope>
    <source>
        <strain evidence="1 2">XQ-INN 246</strain>
    </source>
</reference>
<keyword evidence="2" id="KW-1185">Reference proteome</keyword>